<dbReference type="Proteomes" id="UP000612456">
    <property type="component" value="Unassembled WGS sequence"/>
</dbReference>
<dbReference type="InterPro" id="IPR023753">
    <property type="entry name" value="FAD/NAD-binding_dom"/>
</dbReference>
<dbReference type="SUPFAM" id="SSF51905">
    <property type="entry name" value="FAD/NAD(P)-binding domain"/>
    <property type="match status" value="1"/>
</dbReference>
<reference evidence="2" key="2">
    <citation type="submission" date="2020-09" db="EMBL/GenBank/DDBJ databases">
        <authorList>
            <person name="Sun Q."/>
            <person name="Zhou Y."/>
        </authorList>
    </citation>
    <scope>NUCLEOTIDE SEQUENCE</scope>
    <source>
        <strain evidence="2">CGMCC 1.15178</strain>
    </source>
</reference>
<dbReference type="PANTHER" id="PTHR42685">
    <property type="entry name" value="GERANYLGERANYL DIPHOSPHATE REDUCTASE"/>
    <property type="match status" value="1"/>
</dbReference>
<evidence type="ECO:0000313" key="3">
    <source>
        <dbReference type="Proteomes" id="UP000612456"/>
    </source>
</evidence>
<proteinExistence type="predicted"/>
<dbReference type="InterPro" id="IPR050407">
    <property type="entry name" value="Geranylgeranyl_reductase"/>
</dbReference>
<feature type="domain" description="FAD/NAD(P)-binding" evidence="1">
    <location>
        <begin position="6"/>
        <end position="181"/>
    </location>
</feature>
<dbReference type="PANTHER" id="PTHR42685:SF22">
    <property type="entry name" value="CONDITIONED MEDIUM FACTOR RECEPTOR 1"/>
    <property type="match status" value="1"/>
</dbReference>
<dbReference type="GO" id="GO:0016491">
    <property type="term" value="F:oxidoreductase activity"/>
    <property type="evidence" value="ECO:0007669"/>
    <property type="project" value="InterPro"/>
</dbReference>
<name>A0A916YRQ8_9BACL</name>
<sequence>MVDAVHDVIVLGGGVAGSSVALALAKKGWDTLLLDRQRFPRHKVCGEFLSPESQRMLHALGMREPLEQLGPSLIRRTRLIFNHGRQLEIPLPGTAIGISRYRLDTALHAGAVRAGVKLRTETTVTSVYPAGSGYVVEARQGKVCTSYYARIVIAAWGSNPRAGLPGHTEHPEGKRYLGVKSHFAGIKTEPVVELYFFPGGYLGLSPVEGGYMNVAALLEQGIFGQTGKSVLGMIQEAWGRNRHLFARLAHAEAVPGTQAAVSPVNLNRAVNAWDMLPQVGDATVMIPPLCGDGMSMALRSSELCAPLADSWLRGEISLQQWQHNYTQSIQREFQRPLWWGRRLQWIFGVPVLPQLMLGAARFTPRLAYGMVQATRIKDR</sequence>
<comment type="caution">
    <text evidence="2">The sequence shown here is derived from an EMBL/GenBank/DDBJ whole genome shotgun (WGS) entry which is preliminary data.</text>
</comment>
<protein>
    <submittedName>
        <fullName evidence="2">FAD-dependent oxidoreductase</fullName>
    </submittedName>
</protein>
<dbReference type="Gene3D" id="3.50.50.60">
    <property type="entry name" value="FAD/NAD(P)-binding domain"/>
    <property type="match status" value="1"/>
</dbReference>
<dbReference type="AlphaFoldDB" id="A0A916YRQ8"/>
<dbReference type="RefSeq" id="WP_229750115.1">
    <property type="nucleotide sequence ID" value="NZ_BMHP01000001.1"/>
</dbReference>
<keyword evidence="3" id="KW-1185">Reference proteome</keyword>
<evidence type="ECO:0000313" key="2">
    <source>
        <dbReference type="EMBL" id="GGD57424.1"/>
    </source>
</evidence>
<dbReference type="InterPro" id="IPR036188">
    <property type="entry name" value="FAD/NAD-bd_sf"/>
</dbReference>
<dbReference type="EMBL" id="BMHP01000001">
    <property type="protein sequence ID" value="GGD57424.1"/>
    <property type="molecule type" value="Genomic_DNA"/>
</dbReference>
<gene>
    <name evidence="2" type="ORF">GCM10010911_14050</name>
</gene>
<dbReference type="Pfam" id="PF07992">
    <property type="entry name" value="Pyr_redox_2"/>
    <property type="match status" value="1"/>
</dbReference>
<reference evidence="2" key="1">
    <citation type="journal article" date="2014" name="Int. J. Syst. Evol. Microbiol.">
        <title>Complete genome sequence of Corynebacterium casei LMG S-19264T (=DSM 44701T), isolated from a smear-ripened cheese.</title>
        <authorList>
            <consortium name="US DOE Joint Genome Institute (JGI-PGF)"/>
            <person name="Walter F."/>
            <person name="Albersmeier A."/>
            <person name="Kalinowski J."/>
            <person name="Ruckert C."/>
        </authorList>
    </citation>
    <scope>NUCLEOTIDE SEQUENCE</scope>
    <source>
        <strain evidence="2">CGMCC 1.15178</strain>
    </source>
</reference>
<accession>A0A916YRQ8</accession>
<organism evidence="2 3">
    <name type="scientific">Paenibacillus nasutitermitis</name>
    <dbReference type="NCBI Taxonomy" id="1652958"/>
    <lineage>
        <taxon>Bacteria</taxon>
        <taxon>Bacillati</taxon>
        <taxon>Bacillota</taxon>
        <taxon>Bacilli</taxon>
        <taxon>Bacillales</taxon>
        <taxon>Paenibacillaceae</taxon>
        <taxon>Paenibacillus</taxon>
    </lineage>
</organism>
<evidence type="ECO:0000259" key="1">
    <source>
        <dbReference type="Pfam" id="PF07992"/>
    </source>
</evidence>
<dbReference type="PRINTS" id="PR00411">
    <property type="entry name" value="PNDRDTASEI"/>
</dbReference>